<keyword evidence="3" id="KW-1185">Reference proteome</keyword>
<gene>
    <name evidence="2" type="ORF">EV653_4172</name>
</gene>
<evidence type="ECO:0000313" key="3">
    <source>
        <dbReference type="Proteomes" id="UP000295146"/>
    </source>
</evidence>
<feature type="compositionally biased region" description="Low complexity" evidence="1">
    <location>
        <begin position="180"/>
        <end position="198"/>
    </location>
</feature>
<dbReference type="EMBL" id="SODP01000002">
    <property type="protein sequence ID" value="TDW70138.1"/>
    <property type="molecule type" value="Genomic_DNA"/>
</dbReference>
<name>A0A4R8C2X5_9ACTN</name>
<feature type="compositionally biased region" description="Pro residues" evidence="1">
    <location>
        <begin position="126"/>
        <end position="135"/>
    </location>
</feature>
<accession>A0A4R8C2X5</accession>
<dbReference type="Proteomes" id="UP000295146">
    <property type="component" value="Unassembled WGS sequence"/>
</dbReference>
<organism evidence="2 3">
    <name type="scientific">Kribbella pratensis</name>
    <dbReference type="NCBI Taxonomy" id="2512112"/>
    <lineage>
        <taxon>Bacteria</taxon>
        <taxon>Bacillati</taxon>
        <taxon>Actinomycetota</taxon>
        <taxon>Actinomycetes</taxon>
        <taxon>Propionibacteriales</taxon>
        <taxon>Kribbellaceae</taxon>
        <taxon>Kribbella</taxon>
    </lineage>
</organism>
<evidence type="ECO:0000313" key="2">
    <source>
        <dbReference type="EMBL" id="TDW70138.1"/>
    </source>
</evidence>
<feature type="compositionally biased region" description="Polar residues" evidence="1">
    <location>
        <begin position="103"/>
        <end position="119"/>
    </location>
</feature>
<protein>
    <recommendedName>
        <fullName evidence="4">SCP domain-containing protein</fullName>
    </recommendedName>
</protein>
<evidence type="ECO:0000256" key="1">
    <source>
        <dbReference type="SAM" id="MobiDB-lite"/>
    </source>
</evidence>
<reference evidence="2 3" key="1">
    <citation type="submission" date="2019-03" db="EMBL/GenBank/DDBJ databases">
        <title>Genomic Encyclopedia of Type Strains, Phase III (KMG-III): the genomes of soil and plant-associated and newly described type strains.</title>
        <authorList>
            <person name="Whitman W."/>
        </authorList>
    </citation>
    <scope>NUCLEOTIDE SEQUENCE [LARGE SCALE GENOMIC DNA]</scope>
    <source>
        <strain evidence="2 3">VKM Ac-2573</strain>
    </source>
</reference>
<proteinExistence type="predicted"/>
<sequence>MITPISWILLHQPQNDDADASVPIVTRTDDTYITPTTKAAVATPTTRPTVTPTATPTSSPTVTPTTSPTANPTDTPTDSTSPTTVPSESPSTTEPTDSPTSEKATSAPTSPGRTVSTSRPTQTPTTTPPPPPPPARDGGMDANESQLFDMIDSARKNSGCQPLEQDPDLTDSARSDASSRAKSGATNSSGSSKSTAGGDNWSAQQAYDQMMAQSRSTILNCGLTTLGVGRKGYAHCTAINLLGLCIGSKPTRYAWVADFS</sequence>
<dbReference type="PRINTS" id="PR01217">
    <property type="entry name" value="PRICHEXTENSN"/>
</dbReference>
<evidence type="ECO:0008006" key="4">
    <source>
        <dbReference type="Google" id="ProtNLM"/>
    </source>
</evidence>
<comment type="caution">
    <text evidence="2">The sequence shown here is derived from an EMBL/GenBank/DDBJ whole genome shotgun (WGS) entry which is preliminary data.</text>
</comment>
<feature type="region of interest" description="Disordered" evidence="1">
    <location>
        <begin position="36"/>
        <end position="142"/>
    </location>
</feature>
<dbReference type="SUPFAM" id="SSF55797">
    <property type="entry name" value="PR-1-like"/>
    <property type="match status" value="1"/>
</dbReference>
<dbReference type="Gene3D" id="3.40.33.10">
    <property type="entry name" value="CAP"/>
    <property type="match status" value="1"/>
</dbReference>
<dbReference type="AlphaFoldDB" id="A0A4R8C2X5"/>
<feature type="region of interest" description="Disordered" evidence="1">
    <location>
        <begin position="156"/>
        <end position="200"/>
    </location>
</feature>
<feature type="compositionally biased region" description="Low complexity" evidence="1">
    <location>
        <begin position="36"/>
        <end position="102"/>
    </location>
</feature>
<dbReference type="InterPro" id="IPR035940">
    <property type="entry name" value="CAP_sf"/>
</dbReference>